<proteinExistence type="predicted"/>
<dbReference type="Proteomes" id="UP000613580">
    <property type="component" value="Unassembled WGS sequence"/>
</dbReference>
<dbReference type="OrthoDB" id="2310204at2759"/>
<gene>
    <name evidence="2" type="ORF">HMN09_00997900</name>
</gene>
<dbReference type="AlphaFoldDB" id="A0A8H6SJ33"/>
<keyword evidence="1" id="KW-0732">Signal</keyword>
<feature type="signal peptide" evidence="1">
    <location>
        <begin position="1"/>
        <end position="29"/>
    </location>
</feature>
<name>A0A8H6SJ33_MYCCL</name>
<evidence type="ECO:0000313" key="2">
    <source>
        <dbReference type="EMBL" id="KAF7299903.1"/>
    </source>
</evidence>
<reference evidence="2" key="1">
    <citation type="submission" date="2020-05" db="EMBL/GenBank/DDBJ databases">
        <title>Mycena genomes resolve the evolution of fungal bioluminescence.</title>
        <authorList>
            <person name="Tsai I.J."/>
        </authorList>
    </citation>
    <scope>NUCLEOTIDE SEQUENCE</scope>
    <source>
        <strain evidence="2">110903Hualien_Pintung</strain>
    </source>
</reference>
<comment type="caution">
    <text evidence="2">The sequence shown here is derived from an EMBL/GenBank/DDBJ whole genome shotgun (WGS) entry which is preliminary data.</text>
</comment>
<accession>A0A8H6SJ33</accession>
<evidence type="ECO:0000256" key="1">
    <source>
        <dbReference type="SAM" id="SignalP"/>
    </source>
</evidence>
<organism evidence="2 3">
    <name type="scientific">Mycena chlorophos</name>
    <name type="common">Agaric fungus</name>
    <name type="synonym">Agaricus chlorophos</name>
    <dbReference type="NCBI Taxonomy" id="658473"/>
    <lineage>
        <taxon>Eukaryota</taxon>
        <taxon>Fungi</taxon>
        <taxon>Dikarya</taxon>
        <taxon>Basidiomycota</taxon>
        <taxon>Agaricomycotina</taxon>
        <taxon>Agaricomycetes</taxon>
        <taxon>Agaricomycetidae</taxon>
        <taxon>Agaricales</taxon>
        <taxon>Marasmiineae</taxon>
        <taxon>Mycenaceae</taxon>
        <taxon>Mycena</taxon>
    </lineage>
</organism>
<evidence type="ECO:0000313" key="3">
    <source>
        <dbReference type="Proteomes" id="UP000613580"/>
    </source>
</evidence>
<feature type="chain" id="PRO_5034809107" evidence="1">
    <location>
        <begin position="30"/>
        <end position="329"/>
    </location>
</feature>
<keyword evidence="3" id="KW-1185">Reference proteome</keyword>
<protein>
    <submittedName>
        <fullName evidence="2">Uncharacterized protein</fullName>
    </submittedName>
</protein>
<dbReference type="EMBL" id="JACAZE010000014">
    <property type="protein sequence ID" value="KAF7299903.1"/>
    <property type="molecule type" value="Genomic_DNA"/>
</dbReference>
<sequence length="329" mass="34914">MSTTPPTPSRPLAFSLFFVLLCLPSLSAASAVAYDPATLPRRRRGTPTWPWLAARETEEAAGFYNPLPGGGAMLTEAPNTFPPAGEPLNIIFTSTKTPAVLIDQEIEGGFRNFMLGVGFAGECLGQHEGDAQKANLGDGHGYLNETAELRWDYGDPSLGTCTETIEGGNHFRYWIQNGPDANSSAIFMATSYEQPLTAGHNIIPNGYNLGRDWLVGNITGFAIDSNNVTNTTAYSGTVKWAGYVYSVDINYVSGLLANSSIGVNHNDTVPVDGKNAVDGLVAVLEVAITTIPKNATSSNAARRTSGFVPPRIAGAFATLAVLFFSALCI</sequence>